<evidence type="ECO:0000313" key="10">
    <source>
        <dbReference type="Proteomes" id="UP000722336"/>
    </source>
</evidence>
<comment type="caution">
    <text evidence="9">The sequence shown here is derived from an EMBL/GenBank/DDBJ whole genome shotgun (WGS) entry which is preliminary data.</text>
</comment>
<comment type="subcellular location">
    <subcellularLocation>
        <location evidence="1">Membrane</location>
        <topology evidence="1">Multi-pass membrane protein</topology>
    </subcellularLocation>
</comment>
<evidence type="ECO:0000256" key="2">
    <source>
        <dbReference type="ARBA" id="ARBA00022448"/>
    </source>
</evidence>
<dbReference type="InterPro" id="IPR031312">
    <property type="entry name" value="Na/sul_symport_CS"/>
</dbReference>
<name>A0ABS6SFT2_9SPHN</name>
<feature type="transmembrane region" description="Helical" evidence="7">
    <location>
        <begin position="137"/>
        <end position="161"/>
    </location>
</feature>
<evidence type="ECO:0000256" key="1">
    <source>
        <dbReference type="ARBA" id="ARBA00004141"/>
    </source>
</evidence>
<dbReference type="InterPro" id="IPR051679">
    <property type="entry name" value="DASS-Related_Transporters"/>
</dbReference>
<evidence type="ECO:0000313" key="9">
    <source>
        <dbReference type="EMBL" id="MBV7256712.1"/>
    </source>
</evidence>
<dbReference type="EMBL" id="JAGSPA010000002">
    <property type="protein sequence ID" value="MBV7256712.1"/>
    <property type="molecule type" value="Genomic_DNA"/>
</dbReference>
<feature type="transmembrane region" description="Helical" evidence="7">
    <location>
        <begin position="555"/>
        <end position="574"/>
    </location>
</feature>
<feature type="transmembrane region" description="Helical" evidence="7">
    <location>
        <begin position="173"/>
        <end position="195"/>
    </location>
</feature>
<dbReference type="Pfam" id="PF03600">
    <property type="entry name" value="CitMHS"/>
    <property type="match status" value="1"/>
</dbReference>
<evidence type="ECO:0000256" key="5">
    <source>
        <dbReference type="ARBA" id="ARBA00022989"/>
    </source>
</evidence>
<feature type="transmembrane region" description="Helical" evidence="7">
    <location>
        <begin position="470"/>
        <end position="497"/>
    </location>
</feature>
<gene>
    <name evidence="9" type="ORF">KCG44_07925</name>
</gene>
<keyword evidence="6 7" id="KW-0472">Membrane</keyword>
<dbReference type="Proteomes" id="UP000722336">
    <property type="component" value="Unassembled WGS sequence"/>
</dbReference>
<protein>
    <submittedName>
        <fullName evidence="9">SLC13/DASS family transporter</fullName>
    </submittedName>
</protein>
<dbReference type="InterPro" id="IPR004680">
    <property type="entry name" value="Cit_transptr-like_dom"/>
</dbReference>
<dbReference type="CDD" id="cd01115">
    <property type="entry name" value="SLC13_permease"/>
    <property type="match status" value="1"/>
</dbReference>
<evidence type="ECO:0000256" key="7">
    <source>
        <dbReference type="SAM" id="Phobius"/>
    </source>
</evidence>
<keyword evidence="10" id="KW-1185">Reference proteome</keyword>
<evidence type="ECO:0000256" key="3">
    <source>
        <dbReference type="ARBA" id="ARBA00022692"/>
    </source>
</evidence>
<evidence type="ECO:0000259" key="8">
    <source>
        <dbReference type="Pfam" id="PF03600"/>
    </source>
</evidence>
<dbReference type="PANTHER" id="PTHR43652:SF2">
    <property type="entry name" value="BASIC AMINO ACID ANTIPORTER YFCC-RELATED"/>
    <property type="match status" value="1"/>
</dbReference>
<evidence type="ECO:0000256" key="4">
    <source>
        <dbReference type="ARBA" id="ARBA00022737"/>
    </source>
</evidence>
<keyword evidence="3 7" id="KW-0812">Transmembrane</keyword>
<keyword evidence="2" id="KW-0813">Transport</keyword>
<keyword evidence="4" id="KW-0677">Repeat</keyword>
<sequence length="576" mass="61204">MGLDPALLSAAVLMVALVLFVSDRMRHDLIALIALILCVLVGIVAPRQALSGFADPAVITVGAVLVIGRAIELSGIASVFTGRLTKSRAPFEVQLMIVMVIGALLSAFMNNIAALVIAMPVASKLAIDAKRSPTAALMPLAFATILGGMTTLIGTPPNLILSSIRRDHVGEGFGFFDMSGIGVSVTIVGLIYMAVIGFRLLPERRAAVRGVDNPWRVFELIVPESSAGTAGLRETLRQAGARLLKVYEPGERRWRSGQGASPGRRIVVLSRQNPWTLAEESGYTAVHRRDDSPDAVTVRTAVAHGSFLIGRAYDAVASQTEGRLSIVAAGPRAARARQPLRTMEIKPGDQLFIHGSATAIAEFIPNARLLEIGRHDLQDVDFRRAGMILAIFIASIIATAFFDVLPAIAFVAAAAAIPALKLMPAEEIYRSVDWPVMVLLAAMIPVGQSFETTGAASEVSAWLSVVLDGAPVWVSLFTLGGITLLLSAILNNVATAIIMGPLAYQIAEIQGFDSDEALLMVLVGASAAFLTPIGHQNNLLVMRPGGYLFSDYARMGAPLSLLILIVATLYLSFLPF</sequence>
<feature type="transmembrane region" description="Helical" evidence="7">
    <location>
        <begin position="6"/>
        <end position="22"/>
    </location>
</feature>
<proteinExistence type="predicted"/>
<dbReference type="PROSITE" id="PS01271">
    <property type="entry name" value="NA_SULFATE"/>
    <property type="match status" value="1"/>
</dbReference>
<evidence type="ECO:0000256" key="6">
    <source>
        <dbReference type="ARBA" id="ARBA00023136"/>
    </source>
</evidence>
<dbReference type="PANTHER" id="PTHR43652">
    <property type="entry name" value="BASIC AMINO ACID ANTIPORTER YFCC-RELATED"/>
    <property type="match status" value="1"/>
</dbReference>
<organism evidence="9 10">
    <name type="scientific">Pacificimonas pallii</name>
    <dbReference type="NCBI Taxonomy" id="2827236"/>
    <lineage>
        <taxon>Bacteria</taxon>
        <taxon>Pseudomonadati</taxon>
        <taxon>Pseudomonadota</taxon>
        <taxon>Alphaproteobacteria</taxon>
        <taxon>Sphingomonadales</taxon>
        <taxon>Sphingosinicellaceae</taxon>
        <taxon>Pacificimonas</taxon>
    </lineage>
</organism>
<feature type="domain" description="Citrate transporter-like" evidence="8">
    <location>
        <begin position="17"/>
        <end position="523"/>
    </location>
</feature>
<accession>A0ABS6SFT2</accession>
<feature type="transmembrane region" description="Helical" evidence="7">
    <location>
        <begin position="387"/>
        <end position="420"/>
    </location>
</feature>
<feature type="transmembrane region" description="Helical" evidence="7">
    <location>
        <begin position="29"/>
        <end position="45"/>
    </location>
</feature>
<reference evidence="9 10" key="1">
    <citation type="submission" date="2021-04" db="EMBL/GenBank/DDBJ databases">
        <authorList>
            <person name="Pira H."/>
            <person name="Risdian C."/>
            <person name="Wink J."/>
        </authorList>
    </citation>
    <scope>NUCLEOTIDE SEQUENCE [LARGE SCALE GENOMIC DNA]</scope>
    <source>
        <strain evidence="9 10">WHA3</strain>
    </source>
</reference>
<keyword evidence="5 7" id="KW-1133">Transmembrane helix</keyword>
<feature type="transmembrane region" description="Helical" evidence="7">
    <location>
        <begin position="517"/>
        <end position="535"/>
    </location>
</feature>
<feature type="transmembrane region" description="Helical" evidence="7">
    <location>
        <begin position="93"/>
        <end position="117"/>
    </location>
</feature>